<sequence>MKQNKDKQRRELRRDKDSYFRLWVVFMVIAFLSVGWVLWEDYKGDRLKQELQSCQDKVPVKCYFINEVTTRYWIPEENLIVGENTYIENITERSCEVILESEQEFVWNYINFTIPFEQRCSCSITIWGEMCLCNMSGNLVGVIE</sequence>
<feature type="transmembrane region" description="Helical" evidence="1">
    <location>
        <begin position="20"/>
        <end position="39"/>
    </location>
</feature>
<name>A0A0F9UWJ4_9ZZZZ</name>
<accession>A0A0F9UWJ4</accession>
<evidence type="ECO:0000313" key="2">
    <source>
        <dbReference type="EMBL" id="KKN58003.1"/>
    </source>
</evidence>
<reference evidence="2" key="1">
    <citation type="journal article" date="2015" name="Nature">
        <title>Complex archaea that bridge the gap between prokaryotes and eukaryotes.</title>
        <authorList>
            <person name="Spang A."/>
            <person name="Saw J.H."/>
            <person name="Jorgensen S.L."/>
            <person name="Zaremba-Niedzwiedzka K."/>
            <person name="Martijn J."/>
            <person name="Lind A.E."/>
            <person name="van Eijk R."/>
            <person name="Schleper C."/>
            <person name="Guy L."/>
            <person name="Ettema T.J."/>
        </authorList>
    </citation>
    <scope>NUCLEOTIDE SEQUENCE</scope>
</reference>
<evidence type="ECO:0000256" key="1">
    <source>
        <dbReference type="SAM" id="Phobius"/>
    </source>
</evidence>
<comment type="caution">
    <text evidence="2">The sequence shown here is derived from an EMBL/GenBank/DDBJ whole genome shotgun (WGS) entry which is preliminary data.</text>
</comment>
<gene>
    <name evidence="2" type="ORF">LCGC14_0556610</name>
</gene>
<keyword evidence="1" id="KW-0472">Membrane</keyword>
<protein>
    <submittedName>
        <fullName evidence="2">Uncharacterized protein</fullName>
    </submittedName>
</protein>
<proteinExistence type="predicted"/>
<organism evidence="2">
    <name type="scientific">marine sediment metagenome</name>
    <dbReference type="NCBI Taxonomy" id="412755"/>
    <lineage>
        <taxon>unclassified sequences</taxon>
        <taxon>metagenomes</taxon>
        <taxon>ecological metagenomes</taxon>
    </lineage>
</organism>
<keyword evidence="1" id="KW-0812">Transmembrane</keyword>
<dbReference type="AlphaFoldDB" id="A0A0F9UWJ4"/>
<dbReference type="EMBL" id="LAZR01000780">
    <property type="protein sequence ID" value="KKN58003.1"/>
    <property type="molecule type" value="Genomic_DNA"/>
</dbReference>
<keyword evidence="1" id="KW-1133">Transmembrane helix</keyword>